<name>A0AAN8C3T9_CHAGU</name>
<accession>A0AAN8C3T9</accession>
<evidence type="ECO:0000313" key="2">
    <source>
        <dbReference type="Proteomes" id="UP001331515"/>
    </source>
</evidence>
<dbReference type="AlphaFoldDB" id="A0AAN8C3T9"/>
<keyword evidence="2" id="KW-1185">Reference proteome</keyword>
<dbReference type="Proteomes" id="UP001331515">
    <property type="component" value="Unassembled WGS sequence"/>
</dbReference>
<reference evidence="1 2" key="1">
    <citation type="journal article" date="2023" name="Mol. Biol. Evol.">
        <title>Genomics of Secondarily Temperate Adaptation in the Only Non-Antarctic Icefish.</title>
        <authorList>
            <person name="Rivera-Colon A.G."/>
            <person name="Rayamajhi N."/>
            <person name="Minhas B.F."/>
            <person name="Madrigal G."/>
            <person name="Bilyk K.T."/>
            <person name="Yoon V."/>
            <person name="Hune M."/>
            <person name="Gregory S."/>
            <person name="Cheng C.H.C."/>
            <person name="Catchen J.M."/>
        </authorList>
    </citation>
    <scope>NUCLEOTIDE SEQUENCE [LARGE SCALE GENOMIC DNA]</scope>
    <source>
        <tissue evidence="1">White muscle</tissue>
    </source>
</reference>
<evidence type="ECO:0000313" key="1">
    <source>
        <dbReference type="EMBL" id="KAK5895548.1"/>
    </source>
</evidence>
<protein>
    <submittedName>
        <fullName evidence="1">Uncharacterized protein</fullName>
    </submittedName>
</protein>
<dbReference type="EMBL" id="JAURVH010001534">
    <property type="protein sequence ID" value="KAK5895548.1"/>
    <property type="molecule type" value="Genomic_DNA"/>
</dbReference>
<organism evidence="1 2">
    <name type="scientific">Champsocephalus gunnari</name>
    <name type="common">Mackerel icefish</name>
    <dbReference type="NCBI Taxonomy" id="52237"/>
    <lineage>
        <taxon>Eukaryota</taxon>
        <taxon>Metazoa</taxon>
        <taxon>Chordata</taxon>
        <taxon>Craniata</taxon>
        <taxon>Vertebrata</taxon>
        <taxon>Euteleostomi</taxon>
        <taxon>Actinopterygii</taxon>
        <taxon>Neopterygii</taxon>
        <taxon>Teleostei</taxon>
        <taxon>Neoteleostei</taxon>
        <taxon>Acanthomorphata</taxon>
        <taxon>Eupercaria</taxon>
        <taxon>Perciformes</taxon>
        <taxon>Notothenioidei</taxon>
        <taxon>Channichthyidae</taxon>
        <taxon>Champsocephalus</taxon>
    </lineage>
</organism>
<comment type="caution">
    <text evidence="1">The sequence shown here is derived from an EMBL/GenBank/DDBJ whole genome shotgun (WGS) entry which is preliminary data.</text>
</comment>
<gene>
    <name evidence="1" type="ORF">CgunFtcFv8_009232</name>
</gene>
<proteinExistence type="predicted"/>
<sequence>MDEPITPIHKEKKFIVFMTCLTRLLSWCHYPDCGSVDISTCHNVIGSLLVITLSCASCFKKVIWNSQPYIGSTPVGRCHCRKGSAGYENHGIGGHIFGTREVFCC</sequence>